<dbReference type="InterPro" id="IPR036206">
    <property type="entry name" value="ThiamineP_synth_sf"/>
</dbReference>
<dbReference type="GO" id="GO:0008902">
    <property type="term" value="F:hydroxymethylpyrimidine kinase activity"/>
    <property type="evidence" value="ECO:0007669"/>
    <property type="project" value="TreeGrafter"/>
</dbReference>
<dbReference type="PANTHER" id="PTHR20858:SF17">
    <property type="entry name" value="HYDROXYMETHYLPYRIMIDINE_PHOSPHOMETHYLPYRIMIDINE KINASE THI20-RELATED"/>
    <property type="match status" value="1"/>
</dbReference>
<comment type="catalytic activity">
    <reaction evidence="13">
        <text>2-[(2R,5Z)-2-carboxy-4-methylthiazol-5(2H)-ylidene]ethyl phosphate + 4-amino-2-methyl-5-(diphosphooxymethyl)pyrimidine + 2 H(+) = thiamine phosphate + CO2 + diphosphate</text>
        <dbReference type="Rhea" id="RHEA:47844"/>
        <dbReference type="ChEBI" id="CHEBI:15378"/>
        <dbReference type="ChEBI" id="CHEBI:16526"/>
        <dbReference type="ChEBI" id="CHEBI:33019"/>
        <dbReference type="ChEBI" id="CHEBI:37575"/>
        <dbReference type="ChEBI" id="CHEBI:57841"/>
        <dbReference type="ChEBI" id="CHEBI:62899"/>
        <dbReference type="EC" id="2.5.1.3"/>
    </reaction>
</comment>
<dbReference type="GO" id="GO:0008972">
    <property type="term" value="F:phosphomethylpyrimidine kinase activity"/>
    <property type="evidence" value="ECO:0007669"/>
    <property type="project" value="InterPro"/>
</dbReference>
<dbReference type="GO" id="GO:0005524">
    <property type="term" value="F:ATP binding"/>
    <property type="evidence" value="ECO:0007669"/>
    <property type="project" value="UniProtKB-KW"/>
</dbReference>
<evidence type="ECO:0000256" key="11">
    <source>
        <dbReference type="ARBA" id="ARBA00047334"/>
    </source>
</evidence>
<dbReference type="CDD" id="cd00564">
    <property type="entry name" value="TMP_TenI"/>
    <property type="match status" value="1"/>
</dbReference>
<evidence type="ECO:0000256" key="2">
    <source>
        <dbReference type="ARBA" id="ARBA00005165"/>
    </source>
</evidence>
<reference evidence="16 18" key="2">
    <citation type="submission" date="2018-06" db="EMBL/GenBank/DDBJ databases">
        <title>Genomic Encyclopedia of Type Strains, Phase III (KMG-III): the genomes of soil and plant-associated and newly described type strains.</title>
        <authorList>
            <person name="Whitman W."/>
        </authorList>
    </citation>
    <scope>NUCLEOTIDE SEQUENCE [LARGE SCALE GENOMIC DNA]</scope>
    <source>
        <strain evidence="16 18">CGMCC 1.15366</strain>
    </source>
</reference>
<keyword evidence="8" id="KW-0460">Magnesium</keyword>
<evidence type="ECO:0000256" key="3">
    <source>
        <dbReference type="ARBA" id="ARBA00022679"/>
    </source>
</evidence>
<dbReference type="GO" id="GO:0009228">
    <property type="term" value="P:thiamine biosynthetic process"/>
    <property type="evidence" value="ECO:0007669"/>
    <property type="project" value="UniProtKB-KW"/>
</dbReference>
<proteinExistence type="predicted"/>
<dbReference type="GO" id="GO:0005829">
    <property type="term" value="C:cytosol"/>
    <property type="evidence" value="ECO:0007669"/>
    <property type="project" value="TreeGrafter"/>
</dbReference>
<dbReference type="Gene3D" id="3.40.1190.20">
    <property type="match status" value="1"/>
</dbReference>
<evidence type="ECO:0000313" key="19">
    <source>
        <dbReference type="Proteomes" id="UP000287865"/>
    </source>
</evidence>
<dbReference type="Proteomes" id="UP000249203">
    <property type="component" value="Unassembled WGS sequence"/>
</dbReference>
<comment type="caution">
    <text evidence="16">The sequence shown here is derived from an EMBL/GenBank/DDBJ whole genome shotgun (WGS) entry which is preliminary data.</text>
</comment>
<dbReference type="NCBIfam" id="NF002904">
    <property type="entry name" value="PRK03512.1"/>
    <property type="match status" value="1"/>
</dbReference>
<feature type="domain" description="Thiamine phosphate synthase/TenI" evidence="14">
    <location>
        <begin position="310"/>
        <end position="478"/>
    </location>
</feature>
<dbReference type="SUPFAM" id="SSF53613">
    <property type="entry name" value="Ribokinase-like"/>
    <property type="match status" value="1"/>
</dbReference>
<keyword evidence="6 17" id="KW-0418">Kinase</keyword>
<comment type="pathway">
    <text evidence="2">Cofactor biosynthesis; thiamine diphosphate biosynthesis; thiamine phosphate from 4-amino-2-methyl-5-diphosphomethylpyrimidine and 4-methyl-5-(2-phosphoethyl)-thiazole: step 1/1.</text>
</comment>
<evidence type="ECO:0000313" key="16">
    <source>
        <dbReference type="EMBL" id="RAJ99048.1"/>
    </source>
</evidence>
<evidence type="ECO:0000256" key="10">
    <source>
        <dbReference type="ARBA" id="ARBA00023268"/>
    </source>
</evidence>
<dbReference type="FunFam" id="3.20.20.70:FF:000064">
    <property type="entry name" value="Thiamine-phosphate synthase"/>
    <property type="match status" value="1"/>
</dbReference>
<evidence type="ECO:0000256" key="6">
    <source>
        <dbReference type="ARBA" id="ARBA00022777"/>
    </source>
</evidence>
<sequence>MISKRSICWTIAGSDSGGGAGIQADIAAIRAFGAYPCSVITAITAQNSLTVSHIEATSLTMFKAQLSALLEDLPPQAIKVGMLPTVEQITHFALFYQQSLQPTPLIIDPVAISASGSRLTEHHALQATLQHLLPLATLVTPNIAELELLCGHPIDSDTSLLEGARFLIQLGANAVLVKGGHAHWQGEQACDYFISQDLAFCLQQPRVCTAHTHGTGCSMASAIAAAMALGDPIEDAIVQANAYIAAGLVKAKAVGSGPGPVAHTQLPTPARYFPSLQTLWPLIGDTPSIAQQAFAPVETQQLGLYPVVDNVERLRSLLELGVTTLQLRIKHQADVDIEAAVLQATQLGNQYQARVFINDHWALALKYHAYGVHLGQEDLQQADLAALQQAGVRLGVSTHGYFELLNALRLRPSYIALGHVFPTPTKVMKSRPQGLKRLRHYVQISANVPTVAIGGINLDNATEVANCGVGSLAVVRAVGDCESDQLATTVEAFNRVI</sequence>
<evidence type="ECO:0000256" key="12">
    <source>
        <dbReference type="ARBA" id="ARBA00047851"/>
    </source>
</evidence>
<keyword evidence="9" id="KW-0784">Thiamine biosynthesis</keyword>
<dbReference type="PANTHER" id="PTHR20858">
    <property type="entry name" value="PHOSPHOMETHYLPYRIMIDINE KINASE"/>
    <property type="match status" value="1"/>
</dbReference>
<dbReference type="SUPFAM" id="SSF51391">
    <property type="entry name" value="Thiamin phosphate synthase"/>
    <property type="match status" value="1"/>
</dbReference>
<keyword evidence="10" id="KW-0511">Multifunctional enzyme</keyword>
<dbReference type="GO" id="GO:0004789">
    <property type="term" value="F:thiamine-phosphate diphosphorylase activity"/>
    <property type="evidence" value="ECO:0007669"/>
    <property type="project" value="UniProtKB-EC"/>
</dbReference>
<evidence type="ECO:0000256" key="13">
    <source>
        <dbReference type="ARBA" id="ARBA00047883"/>
    </source>
</evidence>
<dbReference type="InterPro" id="IPR029056">
    <property type="entry name" value="Ribokinase-like"/>
</dbReference>
<dbReference type="OrthoDB" id="9810880at2"/>
<evidence type="ECO:0000256" key="8">
    <source>
        <dbReference type="ARBA" id="ARBA00022842"/>
    </source>
</evidence>
<comment type="catalytic activity">
    <reaction evidence="11">
        <text>4-methyl-5-(2-phosphooxyethyl)-thiazole + 4-amino-2-methyl-5-(diphosphooxymethyl)pyrimidine + H(+) = thiamine phosphate + diphosphate</text>
        <dbReference type="Rhea" id="RHEA:22328"/>
        <dbReference type="ChEBI" id="CHEBI:15378"/>
        <dbReference type="ChEBI" id="CHEBI:33019"/>
        <dbReference type="ChEBI" id="CHEBI:37575"/>
        <dbReference type="ChEBI" id="CHEBI:57841"/>
        <dbReference type="ChEBI" id="CHEBI:58296"/>
        <dbReference type="EC" id="2.5.1.3"/>
    </reaction>
</comment>
<dbReference type="FunFam" id="3.40.1190.20:FF:000003">
    <property type="entry name" value="Phosphomethylpyrimidine kinase ThiD"/>
    <property type="match status" value="1"/>
</dbReference>
<evidence type="ECO:0000256" key="1">
    <source>
        <dbReference type="ARBA" id="ARBA00001946"/>
    </source>
</evidence>
<dbReference type="AlphaFoldDB" id="A0A327X1G9"/>
<evidence type="ECO:0000256" key="4">
    <source>
        <dbReference type="ARBA" id="ARBA00022723"/>
    </source>
</evidence>
<dbReference type="InterPro" id="IPR034291">
    <property type="entry name" value="TMP_synthase"/>
</dbReference>
<dbReference type="Proteomes" id="UP000287865">
    <property type="component" value="Unassembled WGS sequence"/>
</dbReference>
<dbReference type="RefSeq" id="WP_111568673.1">
    <property type="nucleotide sequence ID" value="NZ_PIPK01000002.1"/>
</dbReference>
<dbReference type="CDD" id="cd01169">
    <property type="entry name" value="HMPP_kinase"/>
    <property type="match status" value="1"/>
</dbReference>
<evidence type="ECO:0000256" key="9">
    <source>
        <dbReference type="ARBA" id="ARBA00022977"/>
    </source>
</evidence>
<feature type="domain" description="Pyridoxamine kinase/Phosphomethylpyrimidine kinase" evidence="15">
    <location>
        <begin position="15"/>
        <end position="261"/>
    </location>
</feature>
<dbReference type="InterPro" id="IPR022998">
    <property type="entry name" value="ThiamineP_synth_TenI"/>
</dbReference>
<evidence type="ECO:0000313" key="18">
    <source>
        <dbReference type="Proteomes" id="UP000249203"/>
    </source>
</evidence>
<dbReference type="UniPathway" id="UPA00060">
    <property type="reaction ID" value="UER00138"/>
</dbReference>
<keyword evidence="7" id="KW-0067">ATP-binding</keyword>
<dbReference type="GO" id="GO:0046872">
    <property type="term" value="F:metal ion binding"/>
    <property type="evidence" value="ECO:0007669"/>
    <property type="project" value="UniProtKB-KW"/>
</dbReference>
<evidence type="ECO:0000256" key="5">
    <source>
        <dbReference type="ARBA" id="ARBA00022741"/>
    </source>
</evidence>
<organism evidence="16 18">
    <name type="scientific">Aliidiomarina maris</name>
    <dbReference type="NCBI Taxonomy" id="531312"/>
    <lineage>
        <taxon>Bacteria</taxon>
        <taxon>Pseudomonadati</taxon>
        <taxon>Pseudomonadota</taxon>
        <taxon>Gammaproteobacteria</taxon>
        <taxon>Alteromonadales</taxon>
        <taxon>Idiomarinaceae</taxon>
        <taxon>Aliidiomarina</taxon>
    </lineage>
</organism>
<dbReference type="Pfam" id="PF08543">
    <property type="entry name" value="Phos_pyr_kin"/>
    <property type="match status" value="1"/>
</dbReference>
<dbReference type="InterPro" id="IPR013785">
    <property type="entry name" value="Aldolase_TIM"/>
</dbReference>
<keyword evidence="4" id="KW-0479">Metal-binding</keyword>
<evidence type="ECO:0000259" key="15">
    <source>
        <dbReference type="Pfam" id="PF08543"/>
    </source>
</evidence>
<evidence type="ECO:0000259" key="14">
    <source>
        <dbReference type="Pfam" id="PF02581"/>
    </source>
</evidence>
<dbReference type="InterPro" id="IPR004399">
    <property type="entry name" value="HMP/HMP-P_kinase_dom"/>
</dbReference>
<dbReference type="NCBIfam" id="TIGR00097">
    <property type="entry name" value="HMP-P_kinase"/>
    <property type="match status" value="1"/>
</dbReference>
<keyword evidence="3" id="KW-0808">Transferase</keyword>
<dbReference type="EMBL" id="QLMD01000003">
    <property type="protein sequence ID" value="RAJ99048.1"/>
    <property type="molecule type" value="Genomic_DNA"/>
</dbReference>
<evidence type="ECO:0000256" key="7">
    <source>
        <dbReference type="ARBA" id="ARBA00022840"/>
    </source>
</evidence>
<dbReference type="InterPro" id="IPR013749">
    <property type="entry name" value="PM/HMP-P_kinase-1"/>
</dbReference>
<dbReference type="Gene3D" id="3.20.20.70">
    <property type="entry name" value="Aldolase class I"/>
    <property type="match status" value="1"/>
</dbReference>
<dbReference type="GO" id="GO:0009229">
    <property type="term" value="P:thiamine diphosphate biosynthetic process"/>
    <property type="evidence" value="ECO:0007669"/>
    <property type="project" value="UniProtKB-UniPathway"/>
</dbReference>
<keyword evidence="19" id="KW-1185">Reference proteome</keyword>
<keyword evidence="5" id="KW-0547">Nucleotide-binding</keyword>
<protein>
    <submittedName>
        <fullName evidence="17">Phosphomethylpyrimidine kinase</fullName>
    </submittedName>
    <submittedName>
        <fullName evidence="16">Thiamine-phosphate diphosphorylase</fullName>
    </submittedName>
</protein>
<accession>A0A327X1G9</accession>
<reference evidence="17 19" key="1">
    <citation type="journal article" date="2018" name="Front. Microbiol.">
        <title>Genome-Based Analysis Reveals the Taxonomy and Diversity of the Family Idiomarinaceae.</title>
        <authorList>
            <person name="Liu Y."/>
            <person name="Lai Q."/>
            <person name="Shao Z."/>
        </authorList>
    </citation>
    <scope>NUCLEOTIDE SEQUENCE [LARGE SCALE GENOMIC DNA]</scope>
    <source>
        <strain evidence="17 19">CF12-14</strain>
    </source>
</reference>
<comment type="cofactor">
    <cofactor evidence="1">
        <name>Mg(2+)</name>
        <dbReference type="ChEBI" id="CHEBI:18420"/>
    </cofactor>
</comment>
<dbReference type="NCBIfam" id="TIGR00693">
    <property type="entry name" value="thiE"/>
    <property type="match status" value="1"/>
</dbReference>
<dbReference type="Pfam" id="PF02581">
    <property type="entry name" value="TMP-TENI"/>
    <property type="match status" value="1"/>
</dbReference>
<evidence type="ECO:0000313" key="17">
    <source>
        <dbReference type="EMBL" id="RUO27788.1"/>
    </source>
</evidence>
<dbReference type="EMBL" id="PIPK01000002">
    <property type="protein sequence ID" value="RUO27788.1"/>
    <property type="molecule type" value="Genomic_DNA"/>
</dbReference>
<comment type="catalytic activity">
    <reaction evidence="12">
        <text>2-(2-carboxy-4-methylthiazol-5-yl)ethyl phosphate + 4-amino-2-methyl-5-(diphosphooxymethyl)pyrimidine + 2 H(+) = thiamine phosphate + CO2 + diphosphate</text>
        <dbReference type="Rhea" id="RHEA:47848"/>
        <dbReference type="ChEBI" id="CHEBI:15378"/>
        <dbReference type="ChEBI" id="CHEBI:16526"/>
        <dbReference type="ChEBI" id="CHEBI:33019"/>
        <dbReference type="ChEBI" id="CHEBI:37575"/>
        <dbReference type="ChEBI" id="CHEBI:57841"/>
        <dbReference type="ChEBI" id="CHEBI:62890"/>
        <dbReference type="EC" id="2.5.1.3"/>
    </reaction>
</comment>
<name>A0A327X1G9_9GAMM</name>
<gene>
    <name evidence="16" type="ORF">B0I24_10339</name>
    <name evidence="17" type="ORF">CWE07_04045</name>
</gene>